<gene>
    <name evidence="1" type="ORF">T190423A01A_90027</name>
</gene>
<name>A0ABP1F858_9FLAO</name>
<keyword evidence="1" id="KW-0449">Lipoprotein</keyword>
<dbReference type="Proteomes" id="UP001497527">
    <property type="component" value="Unassembled WGS sequence"/>
</dbReference>
<accession>A0ABP1F858</accession>
<dbReference type="EMBL" id="CAXJIO010000018">
    <property type="protein sequence ID" value="CAL2104602.1"/>
    <property type="molecule type" value="Genomic_DNA"/>
</dbReference>
<keyword evidence="2" id="KW-1185">Reference proteome</keyword>
<protein>
    <submittedName>
        <fullName evidence="1">Lipoprotein</fullName>
    </submittedName>
</protein>
<comment type="caution">
    <text evidence="1">The sequence shown here is derived from an EMBL/GenBank/DDBJ whole genome shotgun (WGS) entry which is preliminary data.</text>
</comment>
<dbReference type="RefSeq" id="WP_348721696.1">
    <property type="nucleotide sequence ID" value="NZ_CAXJIO010000018.1"/>
</dbReference>
<reference evidence="1 2" key="1">
    <citation type="submission" date="2024-05" db="EMBL/GenBank/DDBJ databases">
        <authorList>
            <person name="Duchaud E."/>
        </authorList>
    </citation>
    <scope>NUCLEOTIDE SEQUENCE [LARGE SCALE GENOMIC DNA]</scope>
    <source>
        <strain evidence="1">Ena-SAMPLE-TAB-13-05-2024-13:56:06:370-140308</strain>
    </source>
</reference>
<evidence type="ECO:0000313" key="2">
    <source>
        <dbReference type="Proteomes" id="UP001497527"/>
    </source>
</evidence>
<organism evidence="1 2">
    <name type="scientific">Tenacibaculum polynesiense</name>
    <dbReference type="NCBI Taxonomy" id="3137857"/>
    <lineage>
        <taxon>Bacteria</taxon>
        <taxon>Pseudomonadati</taxon>
        <taxon>Bacteroidota</taxon>
        <taxon>Flavobacteriia</taxon>
        <taxon>Flavobacteriales</taxon>
        <taxon>Flavobacteriaceae</taxon>
        <taxon>Tenacibaculum</taxon>
    </lineage>
</organism>
<evidence type="ECO:0000313" key="1">
    <source>
        <dbReference type="EMBL" id="CAL2104602.1"/>
    </source>
</evidence>
<proteinExistence type="predicted"/>
<sequence length="198" mass="23580">MVIDYQLSYKAKTFILIYVIFLVSCEVKKPSIEVKTSKKHQVYLTSSNNNYFWGICFPFEIIIDNDSYKSKKLTYYKYFCNQKLECSRGLLYSERDNKLIKEGLNVKEIPSKSSKKYIIYSKYAIDTIKYPRSLFKEYYNKLKQSGLKDSLPIGTLEEFKLRYPKMVENLLRYDSISFNFPRLDKKNKFDIIKVPVPF</sequence>